<dbReference type="SUPFAM" id="SSF52540">
    <property type="entry name" value="P-loop containing nucleoside triphosphate hydrolases"/>
    <property type="match status" value="1"/>
</dbReference>
<dbReference type="KEGG" id="bgt:106064185"/>
<dbReference type="InterPro" id="IPR027417">
    <property type="entry name" value="P-loop_NTPase"/>
</dbReference>
<dbReference type="GO" id="GO:0045505">
    <property type="term" value="F:dynein intermediate chain binding"/>
    <property type="evidence" value="ECO:0007669"/>
    <property type="project" value="InterPro"/>
</dbReference>
<dbReference type="PANTHER" id="PTHR45703:SF36">
    <property type="entry name" value="DYNEIN HEAVY CHAIN, CYTOPLASMIC"/>
    <property type="match status" value="1"/>
</dbReference>
<gene>
    <name evidence="1" type="primary">106064185</name>
</gene>
<accession>A0A2C9KUW4</accession>
<dbReference type="AlphaFoldDB" id="A0A2C9KUW4"/>
<proteinExistence type="predicted"/>
<reference evidence="1" key="1">
    <citation type="submission" date="2020-05" db="UniProtKB">
        <authorList>
            <consortium name="EnsemblMetazoa"/>
        </authorList>
    </citation>
    <scope>IDENTIFICATION</scope>
    <source>
        <strain evidence="1">BB02</strain>
    </source>
</reference>
<dbReference type="GO" id="GO:0051959">
    <property type="term" value="F:dynein light intermediate chain binding"/>
    <property type="evidence" value="ECO:0007669"/>
    <property type="project" value="InterPro"/>
</dbReference>
<dbReference type="GO" id="GO:0030286">
    <property type="term" value="C:dynein complex"/>
    <property type="evidence" value="ECO:0007669"/>
    <property type="project" value="InterPro"/>
</dbReference>
<dbReference type="Proteomes" id="UP000076420">
    <property type="component" value="Unassembled WGS sequence"/>
</dbReference>
<dbReference type="VEuPathDB" id="VectorBase:BGLB023735"/>
<evidence type="ECO:0000313" key="1">
    <source>
        <dbReference type="EnsemblMetazoa" id="BGLB023735-PA"/>
    </source>
</evidence>
<sequence length="340" mass="38395">MESENKRRVPERRVKVQWRLVITDANPVTAAMYQGLASLVTQRSQELHPNLHECHNEKKHYVYYKETFSNFAHNALYRTPHPIQLPSAGHVFDYYLDEKTSEFANWSCRQQQDRIKNLAGFYVIPEVDRYSYLTEFLMSANIPILLAGAPGVGKTSFVQSMVLSKLPSTEVIMSNGLTSSILQDLILAHVSAIQNKNNPRPGGPSSSLLDQSKHLFFIDDLNMAPMIGDYQPPLELMRCLLSTGGMHDRNRKEFLKTKEASFIAATTIPSCPGSGLGKACHLISTRLTRHFVNLTVFSPSEDSLVTLFSKPLQTWLEEFPTFAVEHTYEFSKGSIPKPFP</sequence>
<evidence type="ECO:0008006" key="3">
    <source>
        <dbReference type="Google" id="ProtNLM"/>
    </source>
</evidence>
<dbReference type="Pfam" id="PF12775">
    <property type="entry name" value="AAA_7"/>
    <property type="match status" value="1"/>
</dbReference>
<dbReference type="STRING" id="6526.A0A2C9KUW4"/>
<organism evidence="1 2">
    <name type="scientific">Biomphalaria glabrata</name>
    <name type="common">Bloodfluke planorb</name>
    <name type="synonym">Freshwater snail</name>
    <dbReference type="NCBI Taxonomy" id="6526"/>
    <lineage>
        <taxon>Eukaryota</taxon>
        <taxon>Metazoa</taxon>
        <taxon>Spiralia</taxon>
        <taxon>Lophotrochozoa</taxon>
        <taxon>Mollusca</taxon>
        <taxon>Gastropoda</taxon>
        <taxon>Heterobranchia</taxon>
        <taxon>Euthyneura</taxon>
        <taxon>Panpulmonata</taxon>
        <taxon>Hygrophila</taxon>
        <taxon>Lymnaeoidea</taxon>
        <taxon>Planorbidae</taxon>
        <taxon>Biomphalaria</taxon>
    </lineage>
</organism>
<dbReference type="PANTHER" id="PTHR45703">
    <property type="entry name" value="DYNEIN HEAVY CHAIN"/>
    <property type="match status" value="1"/>
</dbReference>
<name>A0A2C9KUW4_BIOGL</name>
<dbReference type="VEuPathDB" id="VectorBase:BGLAX_033172"/>
<protein>
    <recommendedName>
        <fullName evidence="3">AAA+ ATPase domain-containing protein</fullName>
    </recommendedName>
</protein>
<dbReference type="EnsemblMetazoa" id="BGLB023735-RA">
    <property type="protein sequence ID" value="BGLB023735-PA"/>
    <property type="gene ID" value="BGLB023735"/>
</dbReference>
<dbReference type="GO" id="GO:0007018">
    <property type="term" value="P:microtubule-based movement"/>
    <property type="evidence" value="ECO:0007669"/>
    <property type="project" value="InterPro"/>
</dbReference>
<dbReference type="Gene3D" id="3.40.50.300">
    <property type="entry name" value="P-loop containing nucleotide triphosphate hydrolases"/>
    <property type="match status" value="1"/>
</dbReference>
<evidence type="ECO:0000313" key="2">
    <source>
        <dbReference type="Proteomes" id="UP000076420"/>
    </source>
</evidence>
<dbReference type="InterPro" id="IPR026983">
    <property type="entry name" value="DHC"/>
</dbReference>